<dbReference type="Pfam" id="PF11019">
    <property type="entry name" value="DUF2608"/>
    <property type="match status" value="1"/>
</dbReference>
<keyword evidence="1" id="KW-0732">Signal</keyword>
<reference evidence="2 3" key="1">
    <citation type="submission" date="2019-04" db="EMBL/GenBank/DDBJ databases">
        <title>Draft genome sequence of Rickettsia asiatica Maytaro1284.</title>
        <authorList>
            <person name="Thu M."/>
            <person name="Qiu Y."/>
            <person name="Nakao R."/>
        </authorList>
    </citation>
    <scope>NUCLEOTIDE SEQUENCE [LARGE SCALE GENOMIC DNA]</scope>
    <source>
        <strain evidence="2 3">Maytaro1284</strain>
    </source>
</reference>
<proteinExistence type="predicted"/>
<protein>
    <recommendedName>
        <fullName evidence="4">DUF2608 domain-containing protein</fullName>
    </recommendedName>
</protein>
<evidence type="ECO:0008006" key="4">
    <source>
        <dbReference type="Google" id="ProtNLM"/>
    </source>
</evidence>
<evidence type="ECO:0000313" key="2">
    <source>
        <dbReference type="EMBL" id="BBJ31727.1"/>
    </source>
</evidence>
<keyword evidence="3" id="KW-1185">Reference proteome</keyword>
<evidence type="ECO:0000313" key="3">
    <source>
        <dbReference type="Proteomes" id="UP000321183"/>
    </source>
</evidence>
<gene>
    <name evidence="2" type="ORF">RAS_08360</name>
</gene>
<dbReference type="Proteomes" id="UP000321183">
    <property type="component" value="Chromosome"/>
</dbReference>
<dbReference type="AlphaFoldDB" id="A0A510GH25"/>
<sequence>MKDFETIDNAKKVYDLIIKNAPADASIFLDVDDTLITPKSKTFKKPPYNQMIDRIKENKSNYDSYEEIVSNWRLQRKVILIDEEWVEVINKLKAKFPVYALTQMNTGEFGSIPSMQDWRYKELKELGIEFLDNEKLAIYNSGQNDDAIFYKGIFITGNHSKSGTLSKFSKDLNLKDYFIVFVDDREKHVEDIGNYCKNNNIGFLGILFDGLKNLKGIPDPKLAEFQESYLIENAKWLEDEEAYELQGVCHSHEALLHR</sequence>
<dbReference type="RefSeq" id="WP_147142663.1">
    <property type="nucleotide sequence ID" value="NZ_AP019563.1"/>
</dbReference>
<dbReference type="KEGG" id="ras:RAS_08360"/>
<evidence type="ECO:0000256" key="1">
    <source>
        <dbReference type="ARBA" id="ARBA00022729"/>
    </source>
</evidence>
<accession>A0A510GH25</accession>
<dbReference type="EMBL" id="AP019563">
    <property type="protein sequence ID" value="BBJ31727.1"/>
    <property type="molecule type" value="Genomic_DNA"/>
</dbReference>
<name>A0A510GH25_9RICK</name>
<dbReference type="InterPro" id="IPR022565">
    <property type="entry name" value="DUF2608"/>
</dbReference>
<organism evidence="2 3">
    <name type="scientific">Rickettsia asiatica</name>
    <dbReference type="NCBI Taxonomy" id="238800"/>
    <lineage>
        <taxon>Bacteria</taxon>
        <taxon>Pseudomonadati</taxon>
        <taxon>Pseudomonadota</taxon>
        <taxon>Alphaproteobacteria</taxon>
        <taxon>Rickettsiales</taxon>
        <taxon>Rickettsiaceae</taxon>
        <taxon>Rickettsieae</taxon>
        <taxon>Rickettsia</taxon>
        <taxon>spotted fever group</taxon>
    </lineage>
</organism>